<dbReference type="InterPro" id="IPR027434">
    <property type="entry name" value="Homing_endonucl"/>
</dbReference>
<dbReference type="Gene3D" id="3.10.28.10">
    <property type="entry name" value="Homing endonucleases"/>
    <property type="match status" value="1"/>
</dbReference>
<accession>A0A0F9BC16</accession>
<protein>
    <recommendedName>
        <fullName evidence="1">DOD-type homing endonuclease domain-containing protein</fullName>
    </recommendedName>
</protein>
<dbReference type="GO" id="GO:0004519">
    <property type="term" value="F:endonuclease activity"/>
    <property type="evidence" value="ECO:0007669"/>
    <property type="project" value="InterPro"/>
</dbReference>
<dbReference type="InterPro" id="IPR004042">
    <property type="entry name" value="Intein_endonuc_central"/>
</dbReference>
<dbReference type="AlphaFoldDB" id="A0A0F9BC16"/>
<dbReference type="InterPro" id="IPR006142">
    <property type="entry name" value="INTEIN"/>
</dbReference>
<feature type="non-terminal residue" evidence="2">
    <location>
        <position position="1"/>
    </location>
</feature>
<dbReference type="GO" id="GO:0016539">
    <property type="term" value="P:intein-mediated protein splicing"/>
    <property type="evidence" value="ECO:0007669"/>
    <property type="project" value="InterPro"/>
</dbReference>
<evidence type="ECO:0000259" key="1">
    <source>
        <dbReference type="PROSITE" id="PS50819"/>
    </source>
</evidence>
<dbReference type="PROSITE" id="PS50819">
    <property type="entry name" value="INTEIN_ENDONUCLEASE"/>
    <property type="match status" value="1"/>
</dbReference>
<dbReference type="EMBL" id="LAZR01038566">
    <property type="protein sequence ID" value="KKL19220.1"/>
    <property type="molecule type" value="Genomic_DNA"/>
</dbReference>
<comment type="caution">
    <text evidence="2">The sequence shown here is derived from an EMBL/GenBank/DDBJ whole genome shotgun (WGS) entry which is preliminary data.</text>
</comment>
<dbReference type="InterPro" id="IPR004860">
    <property type="entry name" value="LAGLIDADG_dom"/>
</dbReference>
<feature type="domain" description="DOD-type homing endonuclease" evidence="1">
    <location>
        <begin position="152"/>
        <end position="297"/>
    </location>
</feature>
<organism evidence="2">
    <name type="scientific">marine sediment metagenome</name>
    <dbReference type="NCBI Taxonomy" id="412755"/>
    <lineage>
        <taxon>unclassified sequences</taxon>
        <taxon>metagenomes</taxon>
        <taxon>ecological metagenomes</taxon>
    </lineage>
</organism>
<sequence length="415" mass="49047">PLFMNFDWFRRYYNEMIKKSGKRVAHFIIPKKTREFLSYLSMRIEHLENLGNSNETADFAKNLVIRERRIKISTSELKKIREKLVKKQISFNMLRRIIGMSFENLYRGRSNSIDENSLKVLEKLIKIKIKHTVFLGKFIEICLNDLEKLAEFIGIMLGDGGIYTSPKPVLNITLNRIDEKMYINYVKELIFGLFQKYPNEIIKKKEKGIILRLYGKVIVNSLTSKGLIPGDKVKNQVFVPKWIKRNKFLIIQCLKGLFDTDGSISIDSRNKTFMLTFKNASYPLIKDFKEMCESLGIITSKIYKIENFTDTGKKIAYYLKINSKVQIKKFLNRVNPEKWKELQRRTYIGIRLIIFNSPEEIKNQINQQILKDFPEKAKRRYTRDFTHYLINLCTDFGLDINRKNIESIIKQELKD</sequence>
<gene>
    <name evidence="2" type="ORF">LCGC14_2467670</name>
</gene>
<proteinExistence type="predicted"/>
<reference evidence="2" key="1">
    <citation type="journal article" date="2015" name="Nature">
        <title>Complex archaea that bridge the gap between prokaryotes and eukaryotes.</title>
        <authorList>
            <person name="Spang A."/>
            <person name="Saw J.H."/>
            <person name="Jorgensen S.L."/>
            <person name="Zaremba-Niedzwiedzka K."/>
            <person name="Martijn J."/>
            <person name="Lind A.E."/>
            <person name="van Eijk R."/>
            <person name="Schleper C."/>
            <person name="Guy L."/>
            <person name="Ettema T.J."/>
        </authorList>
    </citation>
    <scope>NUCLEOTIDE SEQUENCE</scope>
</reference>
<name>A0A0F9BC16_9ZZZZ</name>
<dbReference type="PRINTS" id="PR00379">
    <property type="entry name" value="INTEIN"/>
</dbReference>
<evidence type="ECO:0000313" key="2">
    <source>
        <dbReference type="EMBL" id="KKL19220.1"/>
    </source>
</evidence>
<dbReference type="Pfam" id="PF14528">
    <property type="entry name" value="LAGLIDADG_3"/>
    <property type="match status" value="1"/>
</dbReference>
<dbReference type="SUPFAM" id="SSF55608">
    <property type="entry name" value="Homing endonucleases"/>
    <property type="match status" value="1"/>
</dbReference>